<dbReference type="GO" id="GO:1904680">
    <property type="term" value="F:peptide transmembrane transporter activity"/>
    <property type="evidence" value="ECO:0007669"/>
    <property type="project" value="TreeGrafter"/>
</dbReference>
<dbReference type="Gene3D" id="3.40.190.10">
    <property type="entry name" value="Periplasmic binding protein-like II"/>
    <property type="match status" value="1"/>
</dbReference>
<evidence type="ECO:0000313" key="3">
    <source>
        <dbReference type="EMBL" id="KRV47200.1"/>
    </source>
</evidence>
<feature type="domain" description="Solute-binding protein family 5" evidence="2">
    <location>
        <begin position="117"/>
        <end position="509"/>
    </location>
</feature>
<sequence>MYTRRLRAAAVGLSVGALVLTGCSSGGGGGPEASEDSPSESAPEQAQIAFADAKASTGPAPEVPGATPGGTIRVLQRDSYSHLDPAQIYVSDEMSLATLIHRGLTGYRMNEDGTYAVVGDLATDSGQVSDGGRTWTYRLKDGIKWQDGTPITAQDVRHTFERQFAPFLTSGPTFVQQWLAGVNGAEFRNLLKDGPYQGKHLGNDVLETPNDSTVVFHFKDPQPDLPFALAMAGYSVVPKAKDTKQKYDRAPVASGPYKIADFKANKSMTLVKNPEWDPKTDVIRHQYVDKFAITFNHQYEDSSKRLLSDSGENKTAISFNNSVDAASLPKVLGDAEAKKRTVSGFQPYVGQFAMNMDRLKDKRVREAIAYALPIKSVLQPYGGPPSGQLAGGLISPTQAGYQKDYDPYDKLKKPEGDPARAKKVLEEAGKVGTKLTFAYVNTPEGQQYSVSVASALEKAGFDVQRKDLPADTYYDRIGTVDNGYDIYHHSWGADWPSASTVIPPLFDGRAIADGAKNYSHVNDPKINSEIDRIKKITDQKKAADAWFELNKYILEDVLPAVPTYYFKHVQLHGSKVGGVVFSDVVNGVDPTRLYVVR</sequence>
<evidence type="ECO:0000256" key="1">
    <source>
        <dbReference type="SAM" id="MobiDB-lite"/>
    </source>
</evidence>
<keyword evidence="4" id="KW-1185">Reference proteome</keyword>
<dbReference type="InterPro" id="IPR000914">
    <property type="entry name" value="SBP_5_dom"/>
</dbReference>
<dbReference type="AlphaFoldDB" id="A0A0T6LM90"/>
<dbReference type="PIRSF" id="PIRSF002741">
    <property type="entry name" value="MppA"/>
    <property type="match status" value="1"/>
</dbReference>
<feature type="region of interest" description="Disordered" evidence="1">
    <location>
        <begin position="25"/>
        <end position="45"/>
    </location>
</feature>
<dbReference type="Pfam" id="PF00496">
    <property type="entry name" value="SBP_bac_5"/>
    <property type="match status" value="1"/>
</dbReference>
<dbReference type="CDD" id="cd08506">
    <property type="entry name" value="PBP2_clavulanate_OppA2"/>
    <property type="match status" value="1"/>
</dbReference>
<organism evidence="3 4">
    <name type="scientific">Wenjunlia vitaminophila</name>
    <name type="common">Streptomyces vitaminophilus</name>
    <dbReference type="NCBI Taxonomy" id="76728"/>
    <lineage>
        <taxon>Bacteria</taxon>
        <taxon>Bacillati</taxon>
        <taxon>Actinomycetota</taxon>
        <taxon>Actinomycetes</taxon>
        <taxon>Kitasatosporales</taxon>
        <taxon>Streptomycetaceae</taxon>
        <taxon>Wenjunlia</taxon>
    </lineage>
</organism>
<name>A0A0T6LM90_WENVI</name>
<gene>
    <name evidence="3" type="ORF">AQ490_09890</name>
</gene>
<evidence type="ECO:0000259" key="2">
    <source>
        <dbReference type="Pfam" id="PF00496"/>
    </source>
</evidence>
<evidence type="ECO:0000313" key="4">
    <source>
        <dbReference type="Proteomes" id="UP000050867"/>
    </source>
</evidence>
<dbReference type="Proteomes" id="UP000050867">
    <property type="component" value="Unassembled WGS sequence"/>
</dbReference>
<reference evidence="3 4" key="1">
    <citation type="submission" date="2015-10" db="EMBL/GenBank/DDBJ databases">
        <title>Draft genome sequence of pyrrolomycin-producing Streptomyces vitaminophilus.</title>
        <authorList>
            <person name="Graham D.E."/>
            <person name="Mahan K.M."/>
            <person name="Klingeman D.M."/>
            <person name="Hettich R.L."/>
            <person name="Parry R.J."/>
        </authorList>
    </citation>
    <scope>NUCLEOTIDE SEQUENCE [LARGE SCALE GENOMIC DNA]</scope>
    <source>
        <strain evidence="3 4">ATCC 31673</strain>
    </source>
</reference>
<dbReference type="PROSITE" id="PS51257">
    <property type="entry name" value="PROKAR_LIPOPROTEIN"/>
    <property type="match status" value="1"/>
</dbReference>
<dbReference type="eggNOG" id="COG0747">
    <property type="taxonomic scope" value="Bacteria"/>
</dbReference>
<dbReference type="Gene3D" id="3.10.105.10">
    <property type="entry name" value="Dipeptide-binding Protein, Domain 3"/>
    <property type="match status" value="1"/>
</dbReference>
<dbReference type="GO" id="GO:0042597">
    <property type="term" value="C:periplasmic space"/>
    <property type="evidence" value="ECO:0007669"/>
    <property type="project" value="UniProtKB-ARBA"/>
</dbReference>
<dbReference type="GO" id="GO:0043190">
    <property type="term" value="C:ATP-binding cassette (ABC) transporter complex"/>
    <property type="evidence" value="ECO:0007669"/>
    <property type="project" value="InterPro"/>
</dbReference>
<dbReference type="EMBL" id="LLZU01000038">
    <property type="protein sequence ID" value="KRV47200.1"/>
    <property type="molecule type" value="Genomic_DNA"/>
</dbReference>
<dbReference type="InterPro" id="IPR030678">
    <property type="entry name" value="Peptide/Ni-bd"/>
</dbReference>
<dbReference type="PANTHER" id="PTHR30290:SF83">
    <property type="entry name" value="ABC TRANSPORTER SUBSTRATE-BINDING PROTEIN"/>
    <property type="match status" value="1"/>
</dbReference>
<proteinExistence type="predicted"/>
<dbReference type="GO" id="GO:0015833">
    <property type="term" value="P:peptide transport"/>
    <property type="evidence" value="ECO:0007669"/>
    <property type="project" value="TreeGrafter"/>
</dbReference>
<dbReference type="InterPro" id="IPR039424">
    <property type="entry name" value="SBP_5"/>
</dbReference>
<protein>
    <submittedName>
        <fullName evidence="3">ABC transporter</fullName>
    </submittedName>
</protein>
<comment type="caution">
    <text evidence="3">The sequence shown here is derived from an EMBL/GenBank/DDBJ whole genome shotgun (WGS) entry which is preliminary data.</text>
</comment>
<accession>A0A0T6LM90</accession>
<dbReference type="SUPFAM" id="SSF53850">
    <property type="entry name" value="Periplasmic binding protein-like II"/>
    <property type="match status" value="1"/>
</dbReference>
<dbReference type="STRING" id="76728.AQ490_09890"/>
<dbReference type="PANTHER" id="PTHR30290">
    <property type="entry name" value="PERIPLASMIC BINDING COMPONENT OF ABC TRANSPORTER"/>
    <property type="match status" value="1"/>
</dbReference>